<evidence type="ECO:0000313" key="3">
    <source>
        <dbReference type="EMBL" id="POY34833.1"/>
    </source>
</evidence>
<dbReference type="Pfam" id="PF01966">
    <property type="entry name" value="HD"/>
    <property type="match status" value="1"/>
</dbReference>
<dbReference type="InterPro" id="IPR003607">
    <property type="entry name" value="HD/PDEase_dom"/>
</dbReference>
<dbReference type="InterPro" id="IPR011624">
    <property type="entry name" value="Metal-dep_PHydrolase_7TM_extra"/>
</dbReference>
<dbReference type="CDD" id="cd00077">
    <property type="entry name" value="HDc"/>
    <property type="match status" value="1"/>
</dbReference>
<evidence type="ECO:0000313" key="4">
    <source>
        <dbReference type="Proteomes" id="UP000236893"/>
    </source>
</evidence>
<dbReference type="NCBIfam" id="TIGR00277">
    <property type="entry name" value="HDIG"/>
    <property type="match status" value="1"/>
</dbReference>
<evidence type="ECO:0000259" key="2">
    <source>
        <dbReference type="PROSITE" id="PS51831"/>
    </source>
</evidence>
<keyword evidence="1" id="KW-1133">Transmembrane helix</keyword>
<dbReference type="InterPro" id="IPR006674">
    <property type="entry name" value="HD_domain"/>
</dbReference>
<sequence>MIINSKLLRLFRVKHAGLYHIFMLLICVLVVVIILPKEKRFKFEFEKGKVWMHPDLISPFNFAIEKSSRELESDKKEAVDAVLPVYRFDNKVTAIEQEAFRIDFDFKWKARFQEKTNRAKNFKAGIDLIDEFYKKGIIQLNNHYQKRKNADYYLTIVQNNVAASTNSSALYTPSRALDQARMAVQKDKSLEFSFLIDIIQDHLQPNVIFDEGLTQKLEQEAVESVSLYRGMVQKGELIVAQKDVVTEDVYKKIESLRKEYEQTGLFSGSRRIVALGQLIVVGITLSLLMIFLFLFRKDLYYDYRQLSLILFIVSGMLITLSWAIKVELPSLYYIPYCIVPIIIRLLFDARLALNIHILVVLIAGFFVPNGFEFAFYQITAGMTAIYSIQTLLRRSQYLVSAFLILMTYFICFAGTSFIHEGSFVQIDFINFAPFVLSVLLSLLAYPMIYLFEKLFGVTSDITLMELSNTNNPLLRELAFKAPGTFQHSMQVANLAEAAIYKIGGNALLVRTGALYHDIGKMRAPNYFIENQKKTGNPHDELTYEESAQIIIRHVTDGVEIAQKNHIPETIIDFIRTHHGNTRVDYFYQSFLKNFPDRIFDEQIFRYPGPIPFSKETGVLMLADSVEAASRALKDPDARSIDNLVDKIVNYKLDQQQLVNTDITLKDIETIKQMFKQMLMSIYHVRVEYQSMGVKIPEKPFVES</sequence>
<gene>
    <name evidence="3" type="ORF">C3K47_17930</name>
</gene>
<feature type="transmembrane region" description="Helical" evidence="1">
    <location>
        <begin position="272"/>
        <end position="294"/>
    </location>
</feature>
<dbReference type="PROSITE" id="PS51831">
    <property type="entry name" value="HD"/>
    <property type="match status" value="1"/>
</dbReference>
<dbReference type="EMBL" id="PQVF01000017">
    <property type="protein sequence ID" value="POY34833.1"/>
    <property type="molecule type" value="Genomic_DNA"/>
</dbReference>
<dbReference type="PANTHER" id="PTHR36442:SF1">
    <property type="entry name" value="CYCLIC-DI-AMP PHOSPHODIESTERASE PGPH"/>
    <property type="match status" value="1"/>
</dbReference>
<feature type="domain" description="HD" evidence="2">
    <location>
        <begin position="484"/>
        <end position="628"/>
    </location>
</feature>
<evidence type="ECO:0000256" key="1">
    <source>
        <dbReference type="SAM" id="Phobius"/>
    </source>
</evidence>
<dbReference type="Pfam" id="PF07697">
    <property type="entry name" value="7TMR-HDED"/>
    <property type="match status" value="1"/>
</dbReference>
<dbReference type="SUPFAM" id="SSF109604">
    <property type="entry name" value="HD-domain/PDEase-like"/>
    <property type="match status" value="1"/>
</dbReference>
<dbReference type="Proteomes" id="UP000236893">
    <property type="component" value="Unassembled WGS sequence"/>
</dbReference>
<dbReference type="PANTHER" id="PTHR36442">
    <property type="entry name" value="CYCLIC-DI-AMP PHOSPHODIESTERASE PGPH"/>
    <property type="match status" value="1"/>
</dbReference>
<protein>
    <submittedName>
        <fullName evidence="3">Transmembrane HD family protein</fullName>
    </submittedName>
</protein>
<organism evidence="3 4">
    <name type="scientific">Solitalea longa</name>
    <dbReference type="NCBI Taxonomy" id="2079460"/>
    <lineage>
        <taxon>Bacteria</taxon>
        <taxon>Pseudomonadati</taxon>
        <taxon>Bacteroidota</taxon>
        <taxon>Sphingobacteriia</taxon>
        <taxon>Sphingobacteriales</taxon>
        <taxon>Sphingobacteriaceae</taxon>
        <taxon>Solitalea</taxon>
    </lineage>
</organism>
<comment type="caution">
    <text evidence="3">The sequence shown here is derived from an EMBL/GenBank/DDBJ whole genome shotgun (WGS) entry which is preliminary data.</text>
</comment>
<feature type="transmembrane region" description="Helical" evidence="1">
    <location>
        <begin position="431"/>
        <end position="451"/>
    </location>
</feature>
<name>A0A2S4ZY67_9SPHI</name>
<keyword evidence="1 3" id="KW-0812">Transmembrane</keyword>
<keyword evidence="1" id="KW-0472">Membrane</keyword>
<reference evidence="3 4" key="1">
    <citation type="submission" date="2018-01" db="EMBL/GenBank/DDBJ databases">
        <authorList>
            <person name="Gaut B.S."/>
            <person name="Morton B.R."/>
            <person name="Clegg M.T."/>
            <person name="Duvall M.R."/>
        </authorList>
    </citation>
    <scope>NUCLEOTIDE SEQUENCE [LARGE SCALE GENOMIC DNA]</scope>
    <source>
        <strain evidence="3 4">HR-AV</strain>
    </source>
</reference>
<dbReference type="Gene3D" id="1.10.3210.10">
    <property type="entry name" value="Hypothetical protein af1432"/>
    <property type="match status" value="1"/>
</dbReference>
<dbReference type="OrthoDB" id="9806952at2"/>
<dbReference type="InterPro" id="IPR052722">
    <property type="entry name" value="PgpH_phosphodiesterase"/>
</dbReference>
<dbReference type="InterPro" id="IPR011621">
    <property type="entry name" value="Metal-dep_PHydrolase_7TM_intra"/>
</dbReference>
<feature type="transmembrane region" description="Helical" evidence="1">
    <location>
        <begin position="353"/>
        <end position="376"/>
    </location>
</feature>
<keyword evidence="4" id="KW-1185">Reference proteome</keyword>
<dbReference type="InterPro" id="IPR006675">
    <property type="entry name" value="HDIG_dom"/>
</dbReference>
<proteinExistence type="predicted"/>
<feature type="transmembrane region" description="Helical" evidence="1">
    <location>
        <begin position="397"/>
        <end position="419"/>
    </location>
</feature>
<feature type="transmembrane region" description="Helical" evidence="1">
    <location>
        <begin position="16"/>
        <end position="35"/>
    </location>
</feature>
<dbReference type="SMART" id="SM00471">
    <property type="entry name" value="HDc"/>
    <property type="match status" value="1"/>
</dbReference>
<dbReference type="Pfam" id="PF07698">
    <property type="entry name" value="7TM-7TMR_HD"/>
    <property type="match status" value="1"/>
</dbReference>
<feature type="transmembrane region" description="Helical" evidence="1">
    <location>
        <begin position="306"/>
        <end position="324"/>
    </location>
</feature>
<accession>A0A2S4ZY67</accession>
<dbReference type="AlphaFoldDB" id="A0A2S4ZY67"/>